<dbReference type="PANTHER" id="PTHR43135">
    <property type="entry name" value="ALPHA-D-RIBOSE 1-METHYLPHOSPHONATE 5-TRIPHOSPHATE DIPHOSPHATASE"/>
    <property type="match status" value="1"/>
</dbReference>
<dbReference type="GO" id="GO:0016810">
    <property type="term" value="F:hydrolase activity, acting on carbon-nitrogen (but not peptide) bonds"/>
    <property type="evidence" value="ECO:0007669"/>
    <property type="project" value="InterPro"/>
</dbReference>
<organism evidence="4 5">
    <name type="scientific">Aggregatimonas sangjinii</name>
    <dbReference type="NCBI Taxonomy" id="2583587"/>
    <lineage>
        <taxon>Bacteria</taxon>
        <taxon>Pseudomonadati</taxon>
        <taxon>Bacteroidota</taxon>
        <taxon>Flavobacteriia</taxon>
        <taxon>Flavobacteriales</taxon>
        <taxon>Flavobacteriaceae</taxon>
        <taxon>Aggregatimonas</taxon>
    </lineage>
</organism>
<dbReference type="EMBL" id="CP040710">
    <property type="protein sequence ID" value="QCX01692.1"/>
    <property type="molecule type" value="Genomic_DNA"/>
</dbReference>
<dbReference type="InterPro" id="IPR019734">
    <property type="entry name" value="TPR_rpt"/>
</dbReference>
<dbReference type="RefSeq" id="WP_138854029.1">
    <property type="nucleotide sequence ID" value="NZ_CP040710.1"/>
</dbReference>
<evidence type="ECO:0000313" key="4">
    <source>
        <dbReference type="EMBL" id="QCX01692.1"/>
    </source>
</evidence>
<evidence type="ECO:0000313" key="5">
    <source>
        <dbReference type="Proteomes" id="UP000310017"/>
    </source>
</evidence>
<dbReference type="Proteomes" id="UP000310017">
    <property type="component" value="Chromosome"/>
</dbReference>
<keyword evidence="4" id="KW-0378">Hydrolase</keyword>
<evidence type="ECO:0000256" key="1">
    <source>
        <dbReference type="PROSITE-ProRule" id="PRU00339"/>
    </source>
</evidence>
<dbReference type="InterPro" id="IPR006680">
    <property type="entry name" value="Amidohydro-rel"/>
</dbReference>
<protein>
    <submittedName>
        <fullName evidence="4">Amidohydrolase family protein</fullName>
    </submittedName>
</protein>
<reference evidence="4 5" key="1">
    <citation type="submission" date="2019-05" db="EMBL/GenBank/DDBJ databases">
        <title>Genome sequencing of F202Z8.</title>
        <authorList>
            <person name="Kwon Y.M."/>
        </authorList>
    </citation>
    <scope>NUCLEOTIDE SEQUENCE [LARGE SCALE GENOMIC DNA]</scope>
    <source>
        <strain evidence="4 5">F202Z8</strain>
    </source>
</reference>
<dbReference type="InterPro" id="IPR051781">
    <property type="entry name" value="Metallo-dep_Hydrolase"/>
</dbReference>
<dbReference type="PROSITE" id="PS50005">
    <property type="entry name" value="TPR"/>
    <property type="match status" value="1"/>
</dbReference>
<keyword evidence="2" id="KW-0732">Signal</keyword>
<sequence length="694" mass="78454">MKRPAIFLSTTLCLLFCLTSCSQTSDYDLAVENVSVFDSKNKTVLANRTILMNADTIARIIGASEKFVANETIDGKGRLATSGFIDTHTHLMQNYTNSSDFAPETIEGDQREVARGLMAHMYLAYGITTIIDMGQPEAWMDVTLNWQKNPSPEFPNLFICGGSIVSDEDRRQPQHHIEVMGPEDGRKKVRAYAEKGIKHMKLYRKLRKPDMEAMADEAKKYDITINTHTDNNVVTIDEAMEMGILNFEHFFTVTPSILNYDIHWKAMNEKYGIQMNSSIDEFAAHMVFFFSYIRENPEFEAKLEALFGRMAAKGASLSTALNVLASPAGKTDFFTSFEYFPIRRTPMVSYSDAQQKQLDSAFEGMLFYIKKAHDQGVKLRIGTDCRYGGRAMLHELMLFHDAGIPMEDILQIATLNGYESMKLDQEYGTIEVGKKADFLLFDQNPFDDPRNLLSEKTIVKGGKLVTLKKSLAYVLQDRIIDEGVDKGLTWFNKNKDTKTFGPLNPGELENVISTFIGDGRVAEAKAVLGLFTANFPERKVTIDGTLLTNGTYARLREKEYRDAITLYEFGRNNFPEADKTLPLAVLITMLKEGIVEAEKYHNVIKDDTAYIFNENEMNGVGYLLLQLEKPKEAIAIFRLNVEAFPDSWNVYDSLGEAYMIDGQKTLAIDNYRKSITLNPENEHGKNQLEKLGAR</sequence>
<dbReference type="KEGG" id="asag:FGM00_16810"/>
<keyword evidence="1" id="KW-0802">TPR repeat</keyword>
<dbReference type="Gene3D" id="3.40.50.10910">
    <property type="entry name" value="Amidohydrolase"/>
    <property type="match status" value="1"/>
</dbReference>
<dbReference type="Gene3D" id="3.20.20.140">
    <property type="entry name" value="Metal-dependent hydrolases"/>
    <property type="match status" value="1"/>
</dbReference>
<feature type="signal peptide" evidence="2">
    <location>
        <begin position="1"/>
        <end position="24"/>
    </location>
</feature>
<dbReference type="AlphaFoldDB" id="A0A5B7SU68"/>
<proteinExistence type="predicted"/>
<dbReference type="Gene3D" id="2.30.40.10">
    <property type="entry name" value="Urease, subunit C, domain 1"/>
    <property type="match status" value="2"/>
</dbReference>
<dbReference type="SMART" id="SM00028">
    <property type="entry name" value="TPR"/>
    <property type="match status" value="2"/>
</dbReference>
<dbReference type="InterPro" id="IPR032466">
    <property type="entry name" value="Metal_Hydrolase"/>
</dbReference>
<dbReference type="InterPro" id="IPR011059">
    <property type="entry name" value="Metal-dep_hydrolase_composite"/>
</dbReference>
<dbReference type="Gene3D" id="1.25.40.10">
    <property type="entry name" value="Tetratricopeptide repeat domain"/>
    <property type="match status" value="1"/>
</dbReference>
<dbReference type="Pfam" id="PF01979">
    <property type="entry name" value="Amidohydro_1"/>
    <property type="match status" value="1"/>
</dbReference>
<name>A0A5B7SU68_9FLAO</name>
<dbReference type="SUPFAM" id="SSF51338">
    <property type="entry name" value="Composite domain of metallo-dependent hydrolases"/>
    <property type="match status" value="1"/>
</dbReference>
<dbReference type="PANTHER" id="PTHR43135:SF3">
    <property type="entry name" value="ALPHA-D-RIBOSE 1-METHYLPHOSPHONATE 5-TRIPHOSPHATE DIPHOSPHATASE"/>
    <property type="match status" value="1"/>
</dbReference>
<feature type="domain" description="Amidohydrolase-related" evidence="3">
    <location>
        <begin position="81"/>
        <end position="461"/>
    </location>
</feature>
<dbReference type="OrthoDB" id="9815657at2"/>
<evidence type="ECO:0000256" key="2">
    <source>
        <dbReference type="SAM" id="SignalP"/>
    </source>
</evidence>
<dbReference type="Gene3D" id="3.30.110.90">
    <property type="entry name" value="Amidohydrolase"/>
    <property type="match status" value="1"/>
</dbReference>
<gene>
    <name evidence="4" type="ORF">FGM00_16810</name>
</gene>
<accession>A0A5B7SU68</accession>
<evidence type="ECO:0000259" key="3">
    <source>
        <dbReference type="Pfam" id="PF01979"/>
    </source>
</evidence>
<dbReference type="SUPFAM" id="SSF51556">
    <property type="entry name" value="Metallo-dependent hydrolases"/>
    <property type="match status" value="1"/>
</dbReference>
<dbReference type="InterPro" id="IPR011990">
    <property type="entry name" value="TPR-like_helical_dom_sf"/>
</dbReference>
<dbReference type="SUPFAM" id="SSF48452">
    <property type="entry name" value="TPR-like"/>
    <property type="match status" value="1"/>
</dbReference>
<feature type="repeat" description="TPR" evidence="1">
    <location>
        <begin position="648"/>
        <end position="681"/>
    </location>
</feature>
<keyword evidence="5" id="KW-1185">Reference proteome</keyword>
<dbReference type="Pfam" id="PF13181">
    <property type="entry name" value="TPR_8"/>
    <property type="match status" value="1"/>
</dbReference>
<feature type="chain" id="PRO_5022752633" evidence="2">
    <location>
        <begin position="25"/>
        <end position="694"/>
    </location>
</feature>